<sequence>MYVRGECRFCTQHTVKRIFIFIFIGCLSVTGCTSQKTQATDGVEYKTQVVGWVEKARIPGVAQEIKVKLDTGAKTTSINAEILDKFKWMED</sequence>
<accession>A0A856MLV8</accession>
<dbReference type="InterPro" id="IPR021109">
    <property type="entry name" value="Peptidase_aspartic_dom_sf"/>
</dbReference>
<dbReference type="KEGG" id="bsen:DP114_27160"/>
<keyword evidence="2" id="KW-1185">Reference proteome</keyword>
<name>A0A856MLV8_9CYAN</name>
<evidence type="ECO:0000313" key="2">
    <source>
        <dbReference type="Proteomes" id="UP000503129"/>
    </source>
</evidence>
<dbReference type="SUPFAM" id="SSF50630">
    <property type="entry name" value="Acid proteases"/>
    <property type="match status" value="1"/>
</dbReference>
<dbReference type="EMBL" id="CP030118">
    <property type="protein sequence ID" value="QDL11084.1"/>
    <property type="molecule type" value="Genomic_DNA"/>
</dbReference>
<dbReference type="Gene3D" id="2.40.70.10">
    <property type="entry name" value="Acid Proteases"/>
    <property type="match status" value="1"/>
</dbReference>
<evidence type="ECO:0000313" key="1">
    <source>
        <dbReference type="EMBL" id="QDL11084.1"/>
    </source>
</evidence>
<dbReference type="PROSITE" id="PS51257">
    <property type="entry name" value="PROKAR_LIPOPROTEIN"/>
    <property type="match status" value="1"/>
</dbReference>
<reference evidence="1 2" key="1">
    <citation type="submission" date="2018-06" db="EMBL/GenBank/DDBJ databases">
        <title>Comparative genomics of Brasilonema spp. strains.</title>
        <authorList>
            <person name="Alvarenga D.O."/>
            <person name="Fiore M.F."/>
            <person name="Varani A.M."/>
        </authorList>
    </citation>
    <scope>NUCLEOTIDE SEQUENCE [LARGE SCALE GENOMIC DNA]</scope>
    <source>
        <strain evidence="1 2">CENA114</strain>
    </source>
</reference>
<organism evidence="1 2">
    <name type="scientific">Brasilonema sennae CENA114</name>
    <dbReference type="NCBI Taxonomy" id="415709"/>
    <lineage>
        <taxon>Bacteria</taxon>
        <taxon>Bacillati</taxon>
        <taxon>Cyanobacteriota</taxon>
        <taxon>Cyanophyceae</taxon>
        <taxon>Nostocales</taxon>
        <taxon>Scytonemataceae</taxon>
        <taxon>Brasilonema</taxon>
        <taxon>Bromeliae group (in: Brasilonema)</taxon>
    </lineage>
</organism>
<protein>
    <submittedName>
        <fullName evidence="1">Uncharacterized protein</fullName>
    </submittedName>
</protein>
<gene>
    <name evidence="1" type="ORF">DP114_27160</name>
</gene>
<proteinExistence type="predicted"/>
<dbReference type="AlphaFoldDB" id="A0A856MLV8"/>
<dbReference type="Proteomes" id="UP000503129">
    <property type="component" value="Chromosome"/>
</dbReference>